<keyword evidence="3" id="KW-0238">DNA-binding</keyword>
<protein>
    <submittedName>
        <fullName evidence="8">11607_t:CDS:1</fullName>
    </submittedName>
</protein>
<feature type="compositionally biased region" description="Low complexity" evidence="6">
    <location>
        <begin position="234"/>
        <end position="250"/>
    </location>
</feature>
<keyword evidence="4" id="KW-0804">Transcription</keyword>
<dbReference type="Proteomes" id="UP000789901">
    <property type="component" value="Unassembled WGS sequence"/>
</dbReference>
<feature type="compositionally biased region" description="Polar residues" evidence="6">
    <location>
        <begin position="251"/>
        <end position="261"/>
    </location>
</feature>
<dbReference type="PANTHER" id="PTHR15741">
    <property type="entry name" value="BASIC HELIX-LOOP-HELIX ZIP TRANSCRIPTION FACTOR"/>
    <property type="match status" value="1"/>
</dbReference>
<evidence type="ECO:0000256" key="3">
    <source>
        <dbReference type="ARBA" id="ARBA00023125"/>
    </source>
</evidence>
<feature type="non-terminal residue" evidence="8">
    <location>
        <position position="1"/>
    </location>
</feature>
<evidence type="ECO:0000256" key="1">
    <source>
        <dbReference type="ARBA" id="ARBA00004123"/>
    </source>
</evidence>
<feature type="compositionally biased region" description="Low complexity" evidence="6">
    <location>
        <begin position="194"/>
        <end position="205"/>
    </location>
</feature>
<dbReference type="EMBL" id="CAJVQB010047285">
    <property type="protein sequence ID" value="CAG8833400.1"/>
    <property type="molecule type" value="Genomic_DNA"/>
</dbReference>
<proteinExistence type="predicted"/>
<dbReference type="InterPro" id="IPR057072">
    <property type="entry name" value="bHLH_INO4"/>
</dbReference>
<feature type="non-terminal residue" evidence="8">
    <location>
        <position position="386"/>
    </location>
</feature>
<feature type="compositionally biased region" description="Polar residues" evidence="6">
    <location>
        <begin position="270"/>
        <end position="279"/>
    </location>
</feature>
<feature type="compositionally biased region" description="Polar residues" evidence="6">
    <location>
        <begin position="159"/>
        <end position="178"/>
    </location>
</feature>
<evidence type="ECO:0000256" key="6">
    <source>
        <dbReference type="SAM" id="MobiDB-lite"/>
    </source>
</evidence>
<dbReference type="PANTHER" id="PTHR15741:SF27">
    <property type="entry name" value="TRANSCRIPTION FACTOR AP-4"/>
    <property type="match status" value="1"/>
</dbReference>
<evidence type="ECO:0000313" key="8">
    <source>
        <dbReference type="EMBL" id="CAG8833400.1"/>
    </source>
</evidence>
<evidence type="ECO:0000256" key="4">
    <source>
        <dbReference type="ARBA" id="ARBA00023163"/>
    </source>
</evidence>
<feature type="region of interest" description="Disordered" evidence="6">
    <location>
        <begin position="159"/>
        <end position="291"/>
    </location>
</feature>
<keyword evidence="2" id="KW-0805">Transcription regulation</keyword>
<gene>
    <name evidence="8" type="ORF">GMARGA_LOCUS31538</name>
</gene>
<accession>A0ABN7WIT0</accession>
<sequence length="386" mass="42401">SYYQDSLQLLIFLTHCLRAMSFQTNSESVLRYSAEQMQHDGLLNEQENKFLADFFNTLATEEPPSNMMDLTPAPVPFPDAGPQSSVPTSRGFPPGFGQNFESGAGYPGYIYQPVGSDPITIPANNGYSQPPNLQQALRVHNTFVQPSYPLSHQIQTLSNGVMHNGGKSKSITGNQSSPLYIKTEPININRRQRSPSPQSSSISKQPLKRTPSRRKSIKNDSAAISLEAKQEEGSNSASSTTHSQSLSSASGINGASTSSAPGSPKILLTPESNNNQSPSTPAPNRRGKKGHHELLTEAEKKANHIASEQKRRQNIRLGFDQLVEIVPTLSQCHRSEALILQKCKLFLADNSNHNPRRSVEYIQQLLMQKNELKERVKSLQATLGDA</sequence>
<evidence type="ECO:0000259" key="7">
    <source>
        <dbReference type="PROSITE" id="PS50888"/>
    </source>
</evidence>
<reference evidence="8 9" key="1">
    <citation type="submission" date="2021-06" db="EMBL/GenBank/DDBJ databases">
        <authorList>
            <person name="Kallberg Y."/>
            <person name="Tangrot J."/>
            <person name="Rosling A."/>
        </authorList>
    </citation>
    <scope>NUCLEOTIDE SEQUENCE [LARGE SCALE GENOMIC DNA]</scope>
    <source>
        <strain evidence="8 9">120-4 pot B 10/14</strain>
    </source>
</reference>
<dbReference type="SUPFAM" id="SSF47459">
    <property type="entry name" value="HLH, helix-loop-helix DNA-binding domain"/>
    <property type="match status" value="1"/>
</dbReference>
<dbReference type="PROSITE" id="PS50888">
    <property type="entry name" value="BHLH"/>
    <property type="match status" value="1"/>
</dbReference>
<evidence type="ECO:0000256" key="5">
    <source>
        <dbReference type="ARBA" id="ARBA00023242"/>
    </source>
</evidence>
<evidence type="ECO:0000313" key="9">
    <source>
        <dbReference type="Proteomes" id="UP000789901"/>
    </source>
</evidence>
<comment type="caution">
    <text evidence="8">The sequence shown here is derived from an EMBL/GenBank/DDBJ whole genome shotgun (WGS) entry which is preliminary data.</text>
</comment>
<feature type="compositionally biased region" description="Basic residues" evidence="6">
    <location>
        <begin position="206"/>
        <end position="216"/>
    </location>
</feature>
<dbReference type="InterPro" id="IPR052207">
    <property type="entry name" value="Max-like/E-box_TFs"/>
</dbReference>
<keyword evidence="5" id="KW-0539">Nucleus</keyword>
<feature type="domain" description="BHLH" evidence="7">
    <location>
        <begin position="299"/>
        <end position="350"/>
    </location>
</feature>
<name>A0ABN7WIT0_GIGMA</name>
<dbReference type="Pfam" id="PF23181">
    <property type="entry name" value="bHLH_INO4"/>
    <property type="match status" value="1"/>
</dbReference>
<evidence type="ECO:0000256" key="2">
    <source>
        <dbReference type="ARBA" id="ARBA00023015"/>
    </source>
</evidence>
<dbReference type="InterPro" id="IPR011598">
    <property type="entry name" value="bHLH_dom"/>
</dbReference>
<organism evidence="8 9">
    <name type="scientific">Gigaspora margarita</name>
    <dbReference type="NCBI Taxonomy" id="4874"/>
    <lineage>
        <taxon>Eukaryota</taxon>
        <taxon>Fungi</taxon>
        <taxon>Fungi incertae sedis</taxon>
        <taxon>Mucoromycota</taxon>
        <taxon>Glomeromycotina</taxon>
        <taxon>Glomeromycetes</taxon>
        <taxon>Diversisporales</taxon>
        <taxon>Gigasporaceae</taxon>
        <taxon>Gigaspora</taxon>
    </lineage>
</organism>
<dbReference type="InterPro" id="IPR036638">
    <property type="entry name" value="HLH_DNA-bd_sf"/>
</dbReference>
<keyword evidence="9" id="KW-1185">Reference proteome</keyword>
<dbReference type="Gene3D" id="4.10.280.10">
    <property type="entry name" value="Helix-loop-helix DNA-binding domain"/>
    <property type="match status" value="1"/>
</dbReference>
<comment type="subcellular location">
    <subcellularLocation>
        <location evidence="1">Nucleus</location>
    </subcellularLocation>
</comment>